<gene>
    <name evidence="1" type="ORF">HZB08_01870</name>
</gene>
<dbReference type="AlphaFoldDB" id="A0A9D6YVV5"/>
<accession>A0A9D6YVV5</accession>
<proteinExistence type="predicted"/>
<organism evidence="1 2">
    <name type="scientific">Candidatus Saganbacteria bacterium</name>
    <dbReference type="NCBI Taxonomy" id="2575572"/>
    <lineage>
        <taxon>Bacteria</taxon>
        <taxon>Bacillati</taxon>
        <taxon>Saganbacteria</taxon>
    </lineage>
</organism>
<dbReference type="Proteomes" id="UP000808761">
    <property type="component" value="Unassembled WGS sequence"/>
</dbReference>
<evidence type="ECO:0000313" key="1">
    <source>
        <dbReference type="EMBL" id="MBI5078751.1"/>
    </source>
</evidence>
<evidence type="ECO:0008006" key="3">
    <source>
        <dbReference type="Google" id="ProtNLM"/>
    </source>
</evidence>
<name>A0A9D6YVV5_UNCSA</name>
<sequence>MKEALFYQKLAGPACRQAGRKVKCELCPHLCLIADGKRGICGVRENREGILYSLVYGKVV</sequence>
<reference evidence="1" key="1">
    <citation type="submission" date="2020-07" db="EMBL/GenBank/DDBJ databases">
        <title>Huge and variable diversity of episymbiotic CPR bacteria and DPANN archaea in groundwater ecosystems.</title>
        <authorList>
            <person name="He C.Y."/>
            <person name="Keren R."/>
            <person name="Whittaker M."/>
            <person name="Farag I.F."/>
            <person name="Doudna J."/>
            <person name="Cate J.H.D."/>
            <person name="Banfield J.F."/>
        </authorList>
    </citation>
    <scope>NUCLEOTIDE SEQUENCE</scope>
    <source>
        <strain evidence="1">NC_groundwater_1860_Pr3_B-0.1um_51_7</strain>
    </source>
</reference>
<protein>
    <recommendedName>
        <fullName evidence="3">AmmeMemoRadiSam system radical SAM enzyme</fullName>
    </recommendedName>
</protein>
<feature type="non-terminal residue" evidence="1">
    <location>
        <position position="60"/>
    </location>
</feature>
<evidence type="ECO:0000313" key="2">
    <source>
        <dbReference type="Proteomes" id="UP000808761"/>
    </source>
</evidence>
<comment type="caution">
    <text evidence="1">The sequence shown here is derived from an EMBL/GenBank/DDBJ whole genome shotgun (WGS) entry which is preliminary data.</text>
</comment>
<dbReference type="EMBL" id="JACRKR010000094">
    <property type="protein sequence ID" value="MBI5078751.1"/>
    <property type="molecule type" value="Genomic_DNA"/>
</dbReference>